<dbReference type="PANTHER" id="PTHR45979">
    <property type="entry name" value="PAP/OAS1 SUBSTRATE-BINDING DOMAIN SUPERFAMILY"/>
    <property type="match status" value="1"/>
</dbReference>
<dbReference type="CDD" id="cd05402">
    <property type="entry name" value="NT_PAP_TUTase"/>
    <property type="match status" value="1"/>
</dbReference>
<feature type="compositionally biased region" description="Polar residues" evidence="1">
    <location>
        <begin position="800"/>
        <end position="826"/>
    </location>
</feature>
<comment type="caution">
    <text evidence="3">The sequence shown here is derived from an EMBL/GenBank/DDBJ whole genome shotgun (WGS) entry which is preliminary data.</text>
</comment>
<evidence type="ECO:0000313" key="4">
    <source>
        <dbReference type="Proteomes" id="UP001604277"/>
    </source>
</evidence>
<name>A0ABD1T605_9LAMI</name>
<dbReference type="PANTHER" id="PTHR45979:SF28">
    <property type="entry name" value="POLY(A) RNA POLYMERASE CID14-LIKE"/>
    <property type="match status" value="1"/>
</dbReference>
<dbReference type="AlphaFoldDB" id="A0ABD1T605"/>
<evidence type="ECO:0000313" key="3">
    <source>
        <dbReference type="EMBL" id="KAL2508159.1"/>
    </source>
</evidence>
<proteinExistence type="predicted"/>
<dbReference type="Gene3D" id="1.10.1410.10">
    <property type="match status" value="1"/>
</dbReference>
<dbReference type="InterPro" id="IPR058920">
    <property type="entry name" value="PAP-OAS1-bd-rel"/>
</dbReference>
<sequence>MSMSDSEAVDQNDGDFADDGDMIFGYGSRRNPPPDPAAINAECWAAADEAAQQVVNCIHPTLDSEKEREEVIDYVRRLFKHGLDCEVFPYGSVPLKTYLPFGDIDLTTLRSPNIQGSLAHDVIALLQGEEQNENAEYEVKDTQFIDAEVKIVKCIVRGMVTDISFNQLGGLHSLCFLEQVDCLVGKNHLFKRSIILVKAWCYYESRTLGAHHGLISTYALETLVLYIFHLFNSSLNGPLEVLYRFLECFGQFDWETYCISLQGPVCLSSLPDIVVEMPENGPKNLMLSEEFLKNCKELFSIPSRGGLETKPKAFQRKHLNIIDPLKENNNLGRSVNKGNFYRIRSAFKYGAQKLGQVLLQPRDKVADGVSEFFGNTLARHGQHWALTFGDNKTLGASSSLNDNRVENISHALREMGLTRTGGDSEALNPLADLTGNYDSHIRCLQYAQLCQGFALSTPPLSDPPPSPSWIQNENPQDTLSLSMPHGQNQFLRVNLNSVFVEPPMHPAADSALPALAFGCEGTMQYAQRCQGFASPTPTLSIPPPSPSRIQNKKPQDTALSNPPTSSSLIQNKKPRDAVSRSMPHGQNQFSHANLNSNLVEPPMDPMDPAADSTLTAFAFGYEGTMQYAQQCQGSASSTPALSVPPTLPSQIQNKKLQDTVLSVPPPSPSRIQNKKPQDSALSVPPPSPSQIQNKKPQDSALSVPPPSPSRIQNKKPQDSALSVPPPLPSRNQNKKPQDSGSRSMPHGENQFSRVNLNPEFVEPPMHTAANSALPAFTFGSEGTMRNARRNTCFPDMSLRNELTPTSLGSNNSTNGTREVRQAQSRIQGRRSGTRSESPRSVGDDNHSNDSSSSSYRIEFGTIGDLAEDLISDPSLSWGSTRGFSQEAQGSKAVPKKDRHTSRGVKTGVGSCLGEPIRLFSFMIHDHED</sequence>
<dbReference type="InterPro" id="IPR043519">
    <property type="entry name" value="NT_sf"/>
</dbReference>
<feature type="region of interest" description="Disordered" evidence="1">
    <location>
        <begin position="534"/>
        <end position="610"/>
    </location>
</feature>
<feature type="region of interest" description="Disordered" evidence="1">
    <location>
        <begin position="1"/>
        <end position="31"/>
    </location>
</feature>
<gene>
    <name evidence="3" type="ORF">Fot_31806</name>
</gene>
<feature type="compositionally biased region" description="Acidic residues" evidence="1">
    <location>
        <begin position="7"/>
        <end position="21"/>
    </location>
</feature>
<dbReference type="SUPFAM" id="SSF81301">
    <property type="entry name" value="Nucleotidyltransferase"/>
    <property type="match status" value="1"/>
</dbReference>
<feature type="region of interest" description="Disordered" evidence="1">
    <location>
        <begin position="880"/>
        <end position="906"/>
    </location>
</feature>
<dbReference type="EMBL" id="JBFOLJ010000009">
    <property type="protein sequence ID" value="KAL2508159.1"/>
    <property type="molecule type" value="Genomic_DNA"/>
</dbReference>
<dbReference type="Gene3D" id="3.30.460.10">
    <property type="entry name" value="Beta Polymerase, domain 2"/>
    <property type="match status" value="1"/>
</dbReference>
<evidence type="ECO:0000259" key="2">
    <source>
        <dbReference type="Pfam" id="PF26180"/>
    </source>
</evidence>
<keyword evidence="4" id="KW-1185">Reference proteome</keyword>
<dbReference type="SUPFAM" id="SSF81631">
    <property type="entry name" value="PAP/OAS1 substrate-binding domain"/>
    <property type="match status" value="1"/>
</dbReference>
<dbReference type="Pfam" id="PF26180">
    <property type="entry name" value="PAP-OAS1"/>
    <property type="match status" value="1"/>
</dbReference>
<organism evidence="3 4">
    <name type="scientific">Forsythia ovata</name>
    <dbReference type="NCBI Taxonomy" id="205694"/>
    <lineage>
        <taxon>Eukaryota</taxon>
        <taxon>Viridiplantae</taxon>
        <taxon>Streptophyta</taxon>
        <taxon>Embryophyta</taxon>
        <taxon>Tracheophyta</taxon>
        <taxon>Spermatophyta</taxon>
        <taxon>Magnoliopsida</taxon>
        <taxon>eudicotyledons</taxon>
        <taxon>Gunneridae</taxon>
        <taxon>Pentapetalae</taxon>
        <taxon>asterids</taxon>
        <taxon>lamiids</taxon>
        <taxon>Lamiales</taxon>
        <taxon>Oleaceae</taxon>
        <taxon>Forsythieae</taxon>
        <taxon>Forsythia</taxon>
    </lineage>
</organism>
<feature type="compositionally biased region" description="Polar residues" evidence="1">
    <location>
        <begin position="557"/>
        <end position="570"/>
    </location>
</feature>
<accession>A0ABD1T605</accession>
<evidence type="ECO:0000256" key="1">
    <source>
        <dbReference type="SAM" id="MobiDB-lite"/>
    </source>
</evidence>
<feature type="domain" description="PAP/OAS1 substrate-binding-related" evidence="2">
    <location>
        <begin position="184"/>
        <end position="377"/>
    </location>
</feature>
<reference evidence="4" key="1">
    <citation type="submission" date="2024-07" db="EMBL/GenBank/DDBJ databases">
        <title>Two chromosome-level genome assemblies of Korean endemic species Abeliophyllum distichum and Forsythia ovata (Oleaceae).</title>
        <authorList>
            <person name="Jang H."/>
        </authorList>
    </citation>
    <scope>NUCLEOTIDE SEQUENCE [LARGE SCALE GENOMIC DNA]</scope>
</reference>
<protein>
    <recommendedName>
        <fullName evidence="2">PAP/OAS1 substrate-binding-related domain-containing protein</fullName>
    </recommendedName>
</protein>
<feature type="region of interest" description="Disordered" evidence="1">
    <location>
        <begin position="659"/>
        <end position="751"/>
    </location>
</feature>
<feature type="compositionally biased region" description="Polar residues" evidence="1">
    <location>
        <begin position="584"/>
        <end position="598"/>
    </location>
</feature>
<dbReference type="InterPro" id="IPR058921">
    <property type="entry name" value="PAP/OAS1-rel"/>
</dbReference>
<dbReference type="Proteomes" id="UP001604277">
    <property type="component" value="Unassembled WGS sequence"/>
</dbReference>
<feature type="region of interest" description="Disordered" evidence="1">
    <location>
        <begin position="795"/>
        <end position="855"/>
    </location>
</feature>